<dbReference type="InterPro" id="IPR016119">
    <property type="entry name" value="Br/Cl_peroxidase_C"/>
</dbReference>
<dbReference type="SUPFAM" id="SSF48317">
    <property type="entry name" value="Acid phosphatase/Vanadium-dependent haloperoxidase"/>
    <property type="match status" value="1"/>
</dbReference>
<evidence type="ECO:0000259" key="2">
    <source>
        <dbReference type="Pfam" id="PF01569"/>
    </source>
</evidence>
<dbReference type="Pfam" id="PF01569">
    <property type="entry name" value="PAP2"/>
    <property type="match status" value="1"/>
</dbReference>
<evidence type="ECO:0000259" key="3">
    <source>
        <dbReference type="Pfam" id="PF17897"/>
    </source>
</evidence>
<dbReference type="PANTHER" id="PTHR34599">
    <property type="entry name" value="PEROXIDASE-RELATED"/>
    <property type="match status" value="1"/>
</dbReference>
<dbReference type="InterPro" id="IPR036938">
    <property type="entry name" value="PAP2/HPO_sf"/>
</dbReference>
<feature type="domain" description="Phosphatidic acid phosphatase type 2/haloperoxidase" evidence="2">
    <location>
        <begin position="327"/>
        <end position="490"/>
    </location>
</feature>
<dbReference type="Gene3D" id="1.10.606.10">
    <property type="entry name" value="Vanadium-containing Chloroperoxidase, domain 2"/>
    <property type="match status" value="1"/>
</dbReference>
<dbReference type="Gene3D" id="1.20.144.10">
    <property type="entry name" value="Phosphatidic acid phosphatase type 2/haloperoxidase"/>
    <property type="match status" value="1"/>
</dbReference>
<sequence>MVVLPPVNEPQDYNQNYVFYWNSVALDLNRLVTTLTGPNNGPPSGARALGILHLAIHDAYFAVKPDPNFTTYLSPSEGDVKLPPVLGATDARLAVAGAAVTVLNQQYTTPSPNIATATTIQLTQFIQNAVNAFPSLDTLSSSYRFGVAVGNAILSLLAIKPGEPGFDQDSYRPTPGKFKFDDDPTNPVRLVPVDVNDPSGPKKAIHIYQAPFYGLTAKRVAIQGVINGASTQHVIADPPTNDLVEYYSAFDDVYREGGAQALNTTRRTPEQTVSGFFWAYDGSNIIGTPTRLLNQILRKIAFERKPAAITDEVTNADFVRLFALFNASLADAGIFCWLEKYNFEFWRPLSGVRQDDTEFADPFWLTLGAPETNSNQIPIKPPFPAYPSGHATFIGAGFQAARLYYKQRDNLDFADDAPDDIAFDFVSEELNGVSRDLRNTYDPNAPITDQPGTVRTRVVRNFCSLWDAIFDGAISRIFLGVHWRFDAFASEDVLASATVKEDGTTDYKASQDIRYNTLRPRADRPGLFPVGGVPLGIGIANDVFQGNLKPTPNSLQPTGRNKNGDPAP</sequence>
<gene>
    <name evidence="4" type="ORF">ABVK25_003806</name>
</gene>
<dbReference type="Proteomes" id="UP001590951">
    <property type="component" value="Unassembled WGS sequence"/>
</dbReference>
<name>A0ABR4BF97_9LECA</name>
<protein>
    <recommendedName>
        <fullName evidence="6">Vanadium chloroperoxidase</fullName>
    </recommendedName>
</protein>
<evidence type="ECO:0000313" key="4">
    <source>
        <dbReference type="EMBL" id="KAL2056163.1"/>
    </source>
</evidence>
<organism evidence="4 5">
    <name type="scientific">Lepraria finkii</name>
    <dbReference type="NCBI Taxonomy" id="1340010"/>
    <lineage>
        <taxon>Eukaryota</taxon>
        <taxon>Fungi</taxon>
        <taxon>Dikarya</taxon>
        <taxon>Ascomycota</taxon>
        <taxon>Pezizomycotina</taxon>
        <taxon>Lecanoromycetes</taxon>
        <taxon>OSLEUM clade</taxon>
        <taxon>Lecanoromycetidae</taxon>
        <taxon>Lecanorales</taxon>
        <taxon>Lecanorineae</taxon>
        <taxon>Stereocaulaceae</taxon>
        <taxon>Lepraria</taxon>
    </lineage>
</organism>
<dbReference type="PANTHER" id="PTHR34599:SF1">
    <property type="entry name" value="PHOSPHATIDIC ACID PHOSPHATASE TYPE 2_HALOPEROXIDASE DOMAIN-CONTAINING PROTEIN"/>
    <property type="match status" value="1"/>
</dbReference>
<dbReference type="EMBL" id="JBHFEH010000009">
    <property type="protein sequence ID" value="KAL2056163.1"/>
    <property type="molecule type" value="Genomic_DNA"/>
</dbReference>
<feature type="compositionally biased region" description="Polar residues" evidence="1">
    <location>
        <begin position="548"/>
        <end position="561"/>
    </location>
</feature>
<dbReference type="Pfam" id="PF17897">
    <property type="entry name" value="VCPO_N"/>
    <property type="match status" value="1"/>
</dbReference>
<evidence type="ECO:0000313" key="5">
    <source>
        <dbReference type="Proteomes" id="UP001590951"/>
    </source>
</evidence>
<proteinExistence type="predicted"/>
<feature type="region of interest" description="Disordered" evidence="1">
    <location>
        <begin position="548"/>
        <end position="568"/>
    </location>
</feature>
<dbReference type="InterPro" id="IPR041067">
    <property type="entry name" value="VCPO_N"/>
</dbReference>
<dbReference type="InterPro" id="IPR000326">
    <property type="entry name" value="PAP2/HPO"/>
</dbReference>
<keyword evidence="5" id="KW-1185">Reference proteome</keyword>
<reference evidence="4 5" key="1">
    <citation type="submission" date="2024-09" db="EMBL/GenBank/DDBJ databases">
        <title>Rethinking Asexuality: The Enigmatic Case of Functional Sexual Genes in Lepraria (Stereocaulaceae).</title>
        <authorList>
            <person name="Doellman M."/>
            <person name="Sun Y."/>
            <person name="Barcenas-Pena A."/>
            <person name="Lumbsch H.T."/>
            <person name="Grewe F."/>
        </authorList>
    </citation>
    <scope>NUCLEOTIDE SEQUENCE [LARGE SCALE GENOMIC DNA]</scope>
    <source>
        <strain evidence="4 5">Grewe 0041</strain>
    </source>
</reference>
<evidence type="ECO:0000256" key="1">
    <source>
        <dbReference type="SAM" id="MobiDB-lite"/>
    </source>
</evidence>
<accession>A0ABR4BF97</accession>
<dbReference type="CDD" id="cd03398">
    <property type="entry name" value="PAP2_haloperoxidase"/>
    <property type="match status" value="1"/>
</dbReference>
<evidence type="ECO:0008006" key="6">
    <source>
        <dbReference type="Google" id="ProtNLM"/>
    </source>
</evidence>
<feature type="domain" description="Vanadium chloroperoxidase N-terminal" evidence="3">
    <location>
        <begin position="4"/>
        <end position="219"/>
    </location>
</feature>
<dbReference type="InterPro" id="IPR052559">
    <property type="entry name" value="V-haloperoxidase"/>
</dbReference>
<comment type="caution">
    <text evidence="4">The sequence shown here is derived from an EMBL/GenBank/DDBJ whole genome shotgun (WGS) entry which is preliminary data.</text>
</comment>